<evidence type="ECO:0000313" key="1">
    <source>
        <dbReference type="EMBL" id="OEH78514.1"/>
    </source>
</evidence>
<keyword evidence="2" id="KW-1185">Reference proteome</keyword>
<sequence>MIIMNESTPSSPAAAGATCSKIRGRAAAAGARTCDILNRIEAHSSGRSDCWPPAYCLLMLSRNHGILAADIRTASHHP</sequence>
<accession>A0A1D3D4Y1</accession>
<reference evidence="1 2" key="1">
    <citation type="journal article" date="2016" name="BMC Genomics">
        <title>Comparative genomics reveals Cyclospora cayetanensis possesses coccidia-like metabolism and invasion components but unique surface antigens.</title>
        <authorList>
            <person name="Liu S."/>
            <person name="Wang L."/>
            <person name="Zheng H."/>
            <person name="Xu Z."/>
            <person name="Roellig D.M."/>
            <person name="Li N."/>
            <person name="Frace M.A."/>
            <person name="Tang K."/>
            <person name="Arrowood M.J."/>
            <person name="Moss D.M."/>
            <person name="Zhang L."/>
            <person name="Feng Y."/>
            <person name="Xiao L."/>
        </authorList>
    </citation>
    <scope>NUCLEOTIDE SEQUENCE [LARGE SCALE GENOMIC DNA]</scope>
    <source>
        <strain evidence="1 2">CHN_HEN01</strain>
    </source>
</reference>
<organism evidence="1 2">
    <name type="scientific">Cyclospora cayetanensis</name>
    <dbReference type="NCBI Taxonomy" id="88456"/>
    <lineage>
        <taxon>Eukaryota</taxon>
        <taxon>Sar</taxon>
        <taxon>Alveolata</taxon>
        <taxon>Apicomplexa</taxon>
        <taxon>Conoidasida</taxon>
        <taxon>Coccidia</taxon>
        <taxon>Eucoccidiorida</taxon>
        <taxon>Eimeriorina</taxon>
        <taxon>Eimeriidae</taxon>
        <taxon>Cyclospora</taxon>
    </lineage>
</organism>
<name>A0A1D3D4Y1_9EIME</name>
<protein>
    <submittedName>
        <fullName evidence="1">Uncharacterized protein</fullName>
    </submittedName>
</protein>
<dbReference type="AlphaFoldDB" id="A0A1D3D4Y1"/>
<comment type="caution">
    <text evidence="1">The sequence shown here is derived from an EMBL/GenBank/DDBJ whole genome shotgun (WGS) entry which is preliminary data.</text>
</comment>
<evidence type="ECO:0000313" key="2">
    <source>
        <dbReference type="Proteomes" id="UP000095192"/>
    </source>
</evidence>
<gene>
    <name evidence="1" type="ORF">cyc_00926</name>
</gene>
<proteinExistence type="predicted"/>
<dbReference type="InParanoid" id="A0A1D3D4Y1"/>
<dbReference type="EMBL" id="JROU02000705">
    <property type="protein sequence ID" value="OEH78514.1"/>
    <property type="molecule type" value="Genomic_DNA"/>
</dbReference>
<dbReference type="Proteomes" id="UP000095192">
    <property type="component" value="Unassembled WGS sequence"/>
</dbReference>
<dbReference type="VEuPathDB" id="ToxoDB:cyc_00926"/>